<dbReference type="PIRSF" id="PIRSF018249">
    <property type="entry name" value="MyrA_prd"/>
    <property type="match status" value="1"/>
</dbReference>
<feature type="domain" description="23S rRNA (guanine(745)-N(1))-methyltransferase N-terminal" evidence="4">
    <location>
        <begin position="15"/>
        <end position="52"/>
    </location>
</feature>
<dbReference type="Pfam" id="PF13649">
    <property type="entry name" value="Methyltransf_25"/>
    <property type="match status" value="1"/>
</dbReference>
<feature type="domain" description="Methyltransferase" evidence="3">
    <location>
        <begin position="104"/>
        <end position="187"/>
    </location>
</feature>
<name>A0A0D4BXV1_9MICC</name>
<dbReference type="RefSeq" id="WP_045073921.1">
    <property type="nucleotide sequence ID" value="NZ_CP011005.1"/>
</dbReference>
<dbReference type="InterPro" id="IPR041698">
    <property type="entry name" value="Methyltransf_25"/>
</dbReference>
<dbReference type="InterPro" id="IPR016718">
    <property type="entry name" value="rRNA_m1G-MeTrfase_A_prd"/>
</dbReference>
<protein>
    <submittedName>
        <fullName evidence="5">Uncharacterized protein</fullName>
    </submittedName>
</protein>
<evidence type="ECO:0000256" key="2">
    <source>
        <dbReference type="PIRSR" id="PIRSR018249-2"/>
    </source>
</evidence>
<dbReference type="Gene3D" id="3.40.50.150">
    <property type="entry name" value="Vaccinia Virus protein VP39"/>
    <property type="match status" value="1"/>
</dbReference>
<accession>A0A0D4BXV1</accession>
<proteinExistence type="predicted"/>
<keyword evidence="2" id="KW-0949">S-adenosyl-L-methionine</keyword>
<reference evidence="5 6" key="1">
    <citation type="journal article" date="2015" name="Genome Announc.">
        <title>Complete Genome Sequencing of Protease-Producing Novel Arthrobacter sp. Strain IHBB 11108 Using PacBio Single-Molecule Real-Time Sequencing Technology.</title>
        <authorList>
            <person name="Kiran S."/>
            <person name="Swarnkar M.K."/>
            <person name="Pal M."/>
            <person name="Thakur R."/>
            <person name="Tewari R."/>
            <person name="Singh A.K."/>
            <person name="Gulati A."/>
        </authorList>
    </citation>
    <scope>NUCLEOTIDE SEQUENCE [LARGE SCALE GENOMIC DNA]</scope>
    <source>
        <strain evidence="5 6">IHBB 11108</strain>
    </source>
</reference>
<dbReference type="STRING" id="1618207.UM93_04440"/>
<feature type="binding site" evidence="2">
    <location>
        <position position="79"/>
    </location>
    <ligand>
        <name>S-adenosyl-L-methionine</name>
        <dbReference type="ChEBI" id="CHEBI:59789"/>
    </ligand>
</feature>
<keyword evidence="1" id="KW-0862">Zinc</keyword>
<dbReference type="Pfam" id="PF21302">
    <property type="entry name" value="Zn_ribbon_RlmA"/>
    <property type="match status" value="1"/>
</dbReference>
<feature type="binding site" evidence="1">
    <location>
        <position position="35"/>
    </location>
    <ligand>
        <name>Zn(2+)</name>
        <dbReference type="ChEBI" id="CHEBI:29105"/>
    </ligand>
</feature>
<sequence>MPSAPISVTSLNALICPLCAENFTLNESGTPGVRCPNGHSFDFSRHGYLNLLSGAPSKFTAESKQMIQARANFLGAGHFAPLSEQLSTTLERWTPPVRPDSLLIDAGVGIGHYLKSLLDGAGSRAAIGLDLSPEALRRASRDNPGTLQLVWDVWRPWPVAANTADAIVVVFAPRNAAEYHRVLRSDGLLLVVTPLTEHLSGLPEFEGRLHQQPGKHAILHFGLAEHFELLEEKEVRWQLDLSATEAADLVMMGPSGHHIGEAALKSTLGDSRYQVQSAVRISAFRPLRLAPTASILPLAR</sequence>
<keyword evidence="1" id="KW-0479">Metal-binding</keyword>
<dbReference type="CDD" id="cd02440">
    <property type="entry name" value="AdoMet_MTases"/>
    <property type="match status" value="1"/>
</dbReference>
<evidence type="ECO:0000259" key="4">
    <source>
        <dbReference type="Pfam" id="PF21302"/>
    </source>
</evidence>
<gene>
    <name evidence="5" type="ORF">UM93_04440</name>
</gene>
<dbReference type="SUPFAM" id="SSF53335">
    <property type="entry name" value="S-adenosyl-L-methionine-dependent methyltransferases"/>
    <property type="match status" value="1"/>
</dbReference>
<evidence type="ECO:0000313" key="6">
    <source>
        <dbReference type="Proteomes" id="UP000061839"/>
    </source>
</evidence>
<feature type="binding site" evidence="2">
    <location>
        <position position="198"/>
    </location>
    <ligand>
        <name>S-adenosyl-L-methionine</name>
        <dbReference type="ChEBI" id="CHEBI:59789"/>
    </ligand>
</feature>
<organism evidence="5 6">
    <name type="scientific">Psychromicrobium lacuslunae</name>
    <dbReference type="NCBI Taxonomy" id="1618207"/>
    <lineage>
        <taxon>Bacteria</taxon>
        <taxon>Bacillati</taxon>
        <taxon>Actinomycetota</taxon>
        <taxon>Actinomycetes</taxon>
        <taxon>Micrococcales</taxon>
        <taxon>Micrococcaceae</taxon>
        <taxon>Psychromicrobium</taxon>
    </lineage>
</organism>
<dbReference type="EMBL" id="CP011005">
    <property type="protein sequence ID" value="AJT40946.1"/>
    <property type="molecule type" value="Genomic_DNA"/>
</dbReference>
<evidence type="ECO:0000256" key="1">
    <source>
        <dbReference type="PIRSR" id="PIRSR018249-1"/>
    </source>
</evidence>
<evidence type="ECO:0000313" key="5">
    <source>
        <dbReference type="EMBL" id="AJT40946.1"/>
    </source>
</evidence>
<dbReference type="KEGG" id="ari:UM93_04440"/>
<dbReference type="InterPro" id="IPR029063">
    <property type="entry name" value="SAM-dependent_MTases_sf"/>
</dbReference>
<dbReference type="GO" id="GO:0008168">
    <property type="term" value="F:methyltransferase activity"/>
    <property type="evidence" value="ECO:0007669"/>
    <property type="project" value="InterPro"/>
</dbReference>
<dbReference type="OrthoDB" id="108476at2"/>
<dbReference type="HOGENOM" id="CLU_050931_1_0_11"/>
<keyword evidence="6" id="KW-1185">Reference proteome</keyword>
<feature type="binding site" evidence="1">
    <location>
        <position position="39"/>
    </location>
    <ligand>
        <name>Zn(2+)</name>
        <dbReference type="ChEBI" id="CHEBI:29105"/>
    </ligand>
</feature>
<evidence type="ECO:0000259" key="3">
    <source>
        <dbReference type="Pfam" id="PF13649"/>
    </source>
</evidence>
<dbReference type="AlphaFoldDB" id="A0A0D4BXV1"/>
<dbReference type="GO" id="GO:0046872">
    <property type="term" value="F:metal ion binding"/>
    <property type="evidence" value="ECO:0007669"/>
    <property type="project" value="UniProtKB-KW"/>
</dbReference>
<dbReference type="Proteomes" id="UP000061839">
    <property type="component" value="Chromosome"/>
</dbReference>
<dbReference type="InterPro" id="IPR048647">
    <property type="entry name" value="RlmA_N"/>
</dbReference>